<name>A0ABU0D722_9BACI</name>
<evidence type="ECO:0008006" key="4">
    <source>
        <dbReference type="Google" id="ProtNLM"/>
    </source>
</evidence>
<evidence type="ECO:0000313" key="3">
    <source>
        <dbReference type="Proteomes" id="UP001232343"/>
    </source>
</evidence>
<feature type="transmembrane region" description="Helical" evidence="1">
    <location>
        <begin position="21"/>
        <end position="40"/>
    </location>
</feature>
<evidence type="ECO:0000256" key="1">
    <source>
        <dbReference type="SAM" id="Phobius"/>
    </source>
</evidence>
<organism evidence="2 3">
    <name type="scientific">Lederbergia wuyishanensis</name>
    <dbReference type="NCBI Taxonomy" id="1347903"/>
    <lineage>
        <taxon>Bacteria</taxon>
        <taxon>Bacillati</taxon>
        <taxon>Bacillota</taxon>
        <taxon>Bacilli</taxon>
        <taxon>Bacillales</taxon>
        <taxon>Bacillaceae</taxon>
        <taxon>Lederbergia</taxon>
    </lineage>
</organism>
<keyword evidence="1" id="KW-0812">Transmembrane</keyword>
<keyword evidence="1" id="KW-0472">Membrane</keyword>
<reference evidence="2 3" key="1">
    <citation type="submission" date="2023-07" db="EMBL/GenBank/DDBJ databases">
        <title>Genomic Encyclopedia of Type Strains, Phase IV (KMG-IV): sequencing the most valuable type-strain genomes for metagenomic binning, comparative biology and taxonomic classification.</title>
        <authorList>
            <person name="Goeker M."/>
        </authorList>
    </citation>
    <scope>NUCLEOTIDE SEQUENCE [LARGE SCALE GENOMIC DNA]</scope>
    <source>
        <strain evidence="2 3">DSM 27848</strain>
    </source>
</reference>
<dbReference type="RefSeq" id="WP_244682493.1">
    <property type="nucleotide sequence ID" value="NZ_JALIRM010000011.1"/>
</dbReference>
<gene>
    <name evidence="2" type="ORF">J2S14_003064</name>
</gene>
<dbReference type="EMBL" id="JAUSUO010000008">
    <property type="protein sequence ID" value="MDQ0344223.1"/>
    <property type="molecule type" value="Genomic_DNA"/>
</dbReference>
<comment type="caution">
    <text evidence="2">The sequence shown here is derived from an EMBL/GenBank/DDBJ whole genome shotgun (WGS) entry which is preliminary data.</text>
</comment>
<proteinExistence type="predicted"/>
<keyword evidence="3" id="KW-1185">Reference proteome</keyword>
<sequence length="237" mass="27135">MTLEKEEKKKKERALAKGCSIGCGGLIILMLIGFLISQFVSKEDKVKPKEVQGIDVKMSIDSNNMFIDEAIVIATITNTTDKTYSGEVSIYHSSFKYWKIEVENLAPDQEITRQIKEKYIEHPEDEYRYSVVGELSDKSYKSNVDYTVFKTESDRSFNIQIEKANKENIIEVTTEMYSLHGDNLINLSFYDNSVKLVDGELTDASPVALYFGSNKEKTITIYYDDGTEEQMDFEPKK</sequence>
<keyword evidence="1" id="KW-1133">Transmembrane helix</keyword>
<protein>
    <recommendedName>
        <fullName evidence="4">DUF4352 domain-containing protein</fullName>
    </recommendedName>
</protein>
<accession>A0ABU0D722</accession>
<evidence type="ECO:0000313" key="2">
    <source>
        <dbReference type="EMBL" id="MDQ0344223.1"/>
    </source>
</evidence>
<dbReference type="Proteomes" id="UP001232343">
    <property type="component" value="Unassembled WGS sequence"/>
</dbReference>